<feature type="region of interest" description="Disordered" evidence="1">
    <location>
        <begin position="277"/>
        <end position="336"/>
    </location>
</feature>
<dbReference type="EMBL" id="AADV02000058">
    <property type="protein sequence ID" value="EAM49674.1"/>
    <property type="molecule type" value="Genomic_DNA"/>
</dbReference>
<dbReference type="NCBIfam" id="NF042913">
    <property type="entry name" value="CyRepA1"/>
    <property type="match status" value="1"/>
</dbReference>
<reference evidence="3" key="1">
    <citation type="submission" date="2004-02" db="EMBL/GenBank/DDBJ databases">
        <authorList>
            <consortium name="DOE Joint Genome Institute"/>
        </authorList>
    </citation>
    <scope>NUCLEOTIDE SEQUENCE [LARGE SCALE GENOMIC DNA]</scope>
    <source>
        <strain evidence="3">WH 8501</strain>
    </source>
</reference>
<keyword evidence="4" id="KW-1185">Reference proteome</keyword>
<gene>
    <name evidence="3" type="ORF">CwatDRAFT_1971</name>
</gene>
<feature type="domain" description="Replication origin-binding protein" evidence="2">
    <location>
        <begin position="498"/>
        <end position="656"/>
    </location>
</feature>
<evidence type="ECO:0000259" key="2">
    <source>
        <dbReference type="Pfam" id="PF02399"/>
    </source>
</evidence>
<dbReference type="InterPro" id="IPR049996">
    <property type="entry name" value="Slr7037-like"/>
</dbReference>
<feature type="compositionally biased region" description="Basic and acidic residues" evidence="1">
    <location>
        <begin position="1187"/>
        <end position="1202"/>
    </location>
</feature>
<feature type="compositionally biased region" description="Pro residues" evidence="1">
    <location>
        <begin position="1239"/>
        <end position="1253"/>
    </location>
</feature>
<dbReference type="RefSeq" id="WP_007306635.1">
    <property type="nucleotide sequence ID" value="NZ_AADV02000058.1"/>
</dbReference>
<dbReference type="Pfam" id="PF02399">
    <property type="entry name" value="Herpes_ori_bp"/>
    <property type="match status" value="1"/>
</dbReference>
<evidence type="ECO:0000313" key="4">
    <source>
        <dbReference type="Proteomes" id="UP000003922"/>
    </source>
</evidence>
<proteinExistence type="predicted"/>
<sequence>MTWKRFTRRDTCPVCNGERHDCRQNLETNLIHCRSLEANPLDYIYRGQDSIGFSMWAYKPDVEEWTNQRRQEWQLEQQRKRALKEQQDKEQLKKLLPIPERDQVIREILAQLTLLDEHREILRNRGLTDAQIDEAGYRSVKQWQKLSNPVDNRLSGVNKFGNGLINHTDGILIPIANEDGLYTLLRVNDLTPDSNNKYYFCSSKNSRGIPIDLPNGEKPIAVYFPDRKIGELREDNLQSPLCTSSGARSVLQFGDFSDSETWWTWWTWCGREEEELGDKEDFDEQKSPVSPISPDTPPTKNNCQSTKKPPQSCPSPSLPPQSVTPYPQKKPRKTSEQQIIGLTEGLEYKPLLASSNVGIPIIGASGGNFASSREAILSAIATIKAKYGWDDQTEYILYADAGSIINSNVANQYQKLGEIIPNLKVADWGQLEDKENGLDIDEIDIDNLEITLITINEFQEKSAQLIYQQKAFSAWKSCKQLTPTKTVDQDYLDLPLPPKNSIKAIKSGLGTGKTTNLIKWLEYLENYGAVSLGYRNSLLLQFANKAKFTHIHEKESSYHIRDCRGKVTACINSHHRFNGDDFDGKVLILDEVVSVLKQLLFSKTVKHREQAIDLIKEAIIRSSRVAILDGNLADPYIEFIKAVDPTKTIEIVKNTHKGKKPKLVLLEGTIKKTKLRKRDHSPWLYDLITVRDMVGAIASDSQTLLESLDKILSKLGFTTFRVDGKTINSPEVKKFLEDPNKYLKENPIHRFLFSPSCESGLDINISNYFTHFFGLFFGQLDADSITQIIARIRDTEVTRYLWINPFTKVDDSNSIKSPFLEKLQYHFDQRLKRDLHLAMAGENNQEEFISEILTKVKEDLSSPESQLAQRLEAMINYEKANLRKCVYWLLEQQGYDISNQYSPEHKEHFKKANQKVSKEKIETKYQNSKDIFSANNKYVGKPWMMLNQDASWPERCALMKAKLIQLLPNIQDSSFWNPELIYLIKYKYPNLITQLENRIYLEKFDQENSPALVKAKRFYHNLLTKVRNSKLCPWKIQPRYLFLKGLYDLRLLYFIEVAGEFTADSEVVRELIKRANLKKIWQGLGKRPGKDPIKFVRWVLNQIGYDLSDRRLSDEKRTRVYKVVPMKINVLEVVEDHKHDNYVYGVINKLNEVIEQRINRDYNPEQLETLRWDDNNPIQQPPSSTEFELKNPHQTHESKSDENPGQPTRINDPDVPITVIEDPPHLDHENIVQFSPNPNLDPHPNLDPNPNSDPPVNCPSDINIWEIESVGEVPLEAISFEDRQFIADLIISYSTTVEEIKVLRDESRLTKEQLQLGWDLLPSSEKERLRPLFAQLNQPEPDPFPIGQKIKARLQHFTGQWMRLIGEVVEFLTDSGDRLLLLRTADGWEYPLSCLEDIQPLSWSERMGFQGT</sequence>
<dbReference type="InterPro" id="IPR003450">
    <property type="entry name" value="Replication_origin-bd"/>
</dbReference>
<dbReference type="GO" id="GO:0006260">
    <property type="term" value="P:DNA replication"/>
    <property type="evidence" value="ECO:0007669"/>
    <property type="project" value="InterPro"/>
</dbReference>
<comment type="caution">
    <text evidence="3">The sequence shown here is derived from an EMBL/GenBank/DDBJ whole genome shotgun (WGS) entry which is preliminary data.</text>
</comment>
<accession>Q4C0J3</accession>
<dbReference type="GO" id="GO:0003688">
    <property type="term" value="F:DNA replication origin binding"/>
    <property type="evidence" value="ECO:0007669"/>
    <property type="project" value="InterPro"/>
</dbReference>
<feature type="compositionally biased region" description="Polar residues" evidence="1">
    <location>
        <begin position="1176"/>
        <end position="1186"/>
    </location>
</feature>
<protein>
    <recommendedName>
        <fullName evidence="2">Replication origin-binding protein domain-containing protein</fullName>
    </recommendedName>
</protein>
<reference evidence="3" key="2">
    <citation type="submission" date="2005-06" db="EMBL/GenBank/DDBJ databases">
        <title>Sequencing of the draft genome and assembly of Crocosphaera watsonii WH 8501.</title>
        <authorList>
            <consortium name="US DOE Joint Genome Institute (JGI-PGF)"/>
            <person name="Copeland A."/>
            <person name="Lucas S."/>
            <person name="Lapidus A."/>
            <person name="Barry K."/>
            <person name="Detter C."/>
            <person name="Glavina T."/>
            <person name="Hammon N."/>
            <person name="Israni S."/>
            <person name="Pitluck S."/>
            <person name="Richardson P."/>
        </authorList>
    </citation>
    <scope>NUCLEOTIDE SEQUENCE [LARGE SCALE GENOMIC DNA]</scope>
    <source>
        <strain evidence="3">WH 8501</strain>
    </source>
</reference>
<dbReference type="GO" id="GO:0005524">
    <property type="term" value="F:ATP binding"/>
    <property type="evidence" value="ECO:0007669"/>
    <property type="project" value="InterPro"/>
</dbReference>
<dbReference type="Proteomes" id="UP000003922">
    <property type="component" value="Unassembled WGS sequence"/>
</dbReference>
<organism evidence="3 4">
    <name type="scientific">Crocosphaera watsonii WH 8501</name>
    <dbReference type="NCBI Taxonomy" id="165597"/>
    <lineage>
        <taxon>Bacteria</taxon>
        <taxon>Bacillati</taxon>
        <taxon>Cyanobacteriota</taxon>
        <taxon>Cyanophyceae</taxon>
        <taxon>Oscillatoriophycideae</taxon>
        <taxon>Chroococcales</taxon>
        <taxon>Aphanothecaceae</taxon>
        <taxon>Crocosphaera</taxon>
    </lineage>
</organism>
<feature type="compositionally biased region" description="Polar residues" evidence="1">
    <location>
        <begin position="298"/>
        <end position="308"/>
    </location>
</feature>
<evidence type="ECO:0000256" key="1">
    <source>
        <dbReference type="SAM" id="MobiDB-lite"/>
    </source>
</evidence>
<name>Q4C0J3_CROWT</name>
<dbReference type="KEGG" id="cwa:CwatDRAFT_1971"/>
<reference evidence="3" key="3">
    <citation type="submission" date="2016-12" db="EMBL/GenBank/DDBJ databases">
        <title>Annotation of the draft genome assembly of Crocosphaera watsonii WH 8501.</title>
        <authorList>
            <consortium name="US DOE Joint Genome Institute (JGI-ORNL)"/>
            <person name="Larimer F."/>
            <person name="Land M."/>
        </authorList>
    </citation>
    <scope>NUCLEOTIDE SEQUENCE</scope>
    <source>
        <strain evidence="3">WH 8501</strain>
    </source>
</reference>
<evidence type="ECO:0000313" key="3">
    <source>
        <dbReference type="EMBL" id="EAM49674.1"/>
    </source>
</evidence>
<feature type="region of interest" description="Disordered" evidence="1">
    <location>
        <begin position="1168"/>
        <end position="1253"/>
    </location>
</feature>